<sequence length="122" mass="13114">MRTTRKSVRTVVSTAVAAVAAPAMLMVGADSAQAATTLNTASDALGITVEVNSTGSHGLCRYTAEPWFGWQTVKPLPVYGVPFYLQANQTHKLWFPGVQTGTTWKAKVECEVGGVDYFTPIY</sequence>
<feature type="signal peptide" evidence="1">
    <location>
        <begin position="1"/>
        <end position="34"/>
    </location>
</feature>
<dbReference type="GeneID" id="74300769"/>
<proteinExistence type="predicted"/>
<dbReference type="RefSeq" id="WP_003888635.1">
    <property type="nucleotide sequence ID" value="NZ_ANBO01000004.1"/>
</dbReference>
<organism evidence="2 3">
    <name type="scientific">Mycolicibacterium phlei DSM 43239 = CCUG 21000</name>
    <dbReference type="NCBI Taxonomy" id="1226750"/>
    <lineage>
        <taxon>Bacteria</taxon>
        <taxon>Bacillati</taxon>
        <taxon>Actinomycetota</taxon>
        <taxon>Actinomycetes</taxon>
        <taxon>Mycobacteriales</taxon>
        <taxon>Mycobacteriaceae</taxon>
        <taxon>Mycolicibacterium</taxon>
    </lineage>
</organism>
<reference evidence="2 3" key="1">
    <citation type="submission" date="2012-10" db="EMBL/GenBank/DDBJ databases">
        <title>The draft sequence of the Mycobacterium pheli genome.</title>
        <authorList>
            <person name="Pettersson B.M.F."/>
            <person name="Das S."/>
            <person name="Dasgupta S."/>
            <person name="Bhattacharya A."/>
            <person name="Kirsebom L.A."/>
        </authorList>
    </citation>
    <scope>NUCLEOTIDE SEQUENCE [LARGE SCALE GENOMIC DNA]</scope>
    <source>
        <strain evidence="2 3">CCUG 21000</strain>
    </source>
</reference>
<name>A0A5N5VE69_MYCPH</name>
<dbReference type="EMBL" id="ANBP01000003">
    <property type="protein sequence ID" value="KAB7759107.1"/>
    <property type="molecule type" value="Genomic_DNA"/>
</dbReference>
<evidence type="ECO:0000313" key="3">
    <source>
        <dbReference type="Proteomes" id="UP000325690"/>
    </source>
</evidence>
<dbReference type="Proteomes" id="UP000325690">
    <property type="component" value="Unassembled WGS sequence"/>
</dbReference>
<protein>
    <recommendedName>
        <fullName evidence="4">Secreted protein</fullName>
    </recommendedName>
</protein>
<comment type="caution">
    <text evidence="2">The sequence shown here is derived from an EMBL/GenBank/DDBJ whole genome shotgun (WGS) entry which is preliminary data.</text>
</comment>
<gene>
    <name evidence="2" type="ORF">MPHL21000_04455</name>
</gene>
<keyword evidence="1" id="KW-0732">Signal</keyword>
<keyword evidence="3" id="KW-1185">Reference proteome</keyword>
<dbReference type="AlphaFoldDB" id="A0A5N5VE69"/>
<accession>A0A5N5VE69</accession>
<evidence type="ECO:0000256" key="1">
    <source>
        <dbReference type="SAM" id="SignalP"/>
    </source>
</evidence>
<evidence type="ECO:0008006" key="4">
    <source>
        <dbReference type="Google" id="ProtNLM"/>
    </source>
</evidence>
<feature type="chain" id="PRO_5024358440" description="Secreted protein" evidence="1">
    <location>
        <begin position="35"/>
        <end position="122"/>
    </location>
</feature>
<evidence type="ECO:0000313" key="2">
    <source>
        <dbReference type="EMBL" id="KAB7759107.1"/>
    </source>
</evidence>